<dbReference type="InterPro" id="IPR005144">
    <property type="entry name" value="ATP-cone_dom"/>
</dbReference>
<dbReference type="AlphaFoldDB" id="A0A370DPI5"/>
<dbReference type="PANTHER" id="PTHR33477:SF3">
    <property type="entry name" value="P-LOOP NTPASE DOMAIN-CONTAINING PROTEIN LPA1 HOMOLOG 1"/>
    <property type="match status" value="1"/>
</dbReference>
<organism evidence="5 6">
    <name type="scientific">endosymbiont of Escarpia spicata</name>
    <dbReference type="NCBI Taxonomy" id="2200908"/>
    <lineage>
        <taxon>Bacteria</taxon>
        <taxon>Pseudomonadati</taxon>
        <taxon>Pseudomonadota</taxon>
        <taxon>Gammaproteobacteria</taxon>
        <taxon>sulfur-oxidizing symbionts</taxon>
    </lineage>
</organism>
<name>A0A370DPI5_9GAMM</name>
<evidence type="ECO:0000313" key="5">
    <source>
        <dbReference type="EMBL" id="RDH86830.1"/>
    </source>
</evidence>
<dbReference type="EMBL" id="QFXE01000008">
    <property type="protein sequence ID" value="RDH86830.1"/>
    <property type="molecule type" value="Genomic_DNA"/>
</dbReference>
<dbReference type="PROSITE" id="PS51161">
    <property type="entry name" value="ATP_CONE"/>
    <property type="match status" value="1"/>
</dbReference>
<reference evidence="5 6" key="1">
    <citation type="journal article" date="2018" name="ISME J.">
        <title>Endosymbiont genomes yield clues of tubeworm success.</title>
        <authorList>
            <person name="Li Y."/>
            <person name="Liles M.R."/>
            <person name="Halanych K.M."/>
        </authorList>
    </citation>
    <scope>NUCLEOTIDE SEQUENCE [LARGE SCALE GENOMIC DNA]</scope>
    <source>
        <strain evidence="5">A1462</strain>
    </source>
</reference>
<evidence type="ECO:0000256" key="3">
    <source>
        <dbReference type="PROSITE-ProRule" id="PRU00492"/>
    </source>
</evidence>
<evidence type="ECO:0000256" key="1">
    <source>
        <dbReference type="ARBA" id="ARBA00022741"/>
    </source>
</evidence>
<proteinExistence type="predicted"/>
<keyword evidence="6" id="KW-1185">Reference proteome</keyword>
<accession>A0A370DPI5</accession>
<dbReference type="PANTHER" id="PTHR33477">
    <property type="entry name" value="P-LOOP NTPASE DOMAIN-CONTAINING PROTEIN LPA1 HOMOLOG 1"/>
    <property type="match status" value="1"/>
</dbReference>
<keyword evidence="1 3" id="KW-0547">Nucleotide-binding</keyword>
<protein>
    <recommendedName>
        <fullName evidence="4">ATP-cone domain-containing protein</fullName>
    </recommendedName>
</protein>
<evidence type="ECO:0000256" key="2">
    <source>
        <dbReference type="ARBA" id="ARBA00022840"/>
    </source>
</evidence>
<dbReference type="SUPFAM" id="SSF52540">
    <property type="entry name" value="P-loop containing nucleoside triphosphate hydrolases"/>
    <property type="match status" value="1"/>
</dbReference>
<sequence length="389" mass="43673">MSKLFIIESASGESIPFLRGVLVESLVRAGLSFQDAYLIAQSIRSKIENKGKITTDTLRERVSAEVRKRFGSSLAKSYDLGSSRERQIVVQTATDEIPFSAGILSRSLQACAIDRSDALETAKQVHESLKKGEETVIDHTVLRKIVYEHLATHCSQAAADRFLSWRRFKDSGLPLIVLVGGITGTGKSTLTTELAYQLNIVRTQSTDMMREIVRCYLPPAEIPTLSYSSFEAWRGLATDSEQASEPNHIEVIRGFLSQFKIVKHGLKATIYRAVKESHDLIVDGVYVLPSKLELDIARDQAIVIPLMLVVPHQKTLAKRLKHREREQPERASSRYLKQLDQIWTLQSYLVLESEKDKTPLIINGEIEEAMDEILMHISNTIACHFPAKS</sequence>
<dbReference type="InterPro" id="IPR027417">
    <property type="entry name" value="P-loop_NTPase"/>
</dbReference>
<dbReference type="Proteomes" id="UP000254771">
    <property type="component" value="Unassembled WGS sequence"/>
</dbReference>
<evidence type="ECO:0000313" key="6">
    <source>
        <dbReference type="Proteomes" id="UP000254771"/>
    </source>
</evidence>
<gene>
    <name evidence="5" type="ORF">DIZ78_08040</name>
</gene>
<comment type="caution">
    <text evidence="5">The sequence shown here is derived from an EMBL/GenBank/DDBJ whole genome shotgun (WGS) entry which is preliminary data.</text>
</comment>
<dbReference type="Gene3D" id="3.40.50.300">
    <property type="entry name" value="P-loop containing nucleotide triphosphate hydrolases"/>
    <property type="match status" value="1"/>
</dbReference>
<dbReference type="GO" id="GO:0005524">
    <property type="term" value="F:ATP binding"/>
    <property type="evidence" value="ECO:0007669"/>
    <property type="project" value="UniProtKB-UniRule"/>
</dbReference>
<evidence type="ECO:0000259" key="4">
    <source>
        <dbReference type="PROSITE" id="PS51161"/>
    </source>
</evidence>
<feature type="domain" description="ATP-cone" evidence="4">
    <location>
        <begin position="4"/>
        <end position="91"/>
    </location>
</feature>
<keyword evidence="2 3" id="KW-0067">ATP-binding</keyword>